<organism evidence="1 2">
    <name type="scientific">Halolamina salina</name>
    <dbReference type="NCBI Taxonomy" id="1220023"/>
    <lineage>
        <taxon>Archaea</taxon>
        <taxon>Methanobacteriati</taxon>
        <taxon>Methanobacteriota</taxon>
        <taxon>Stenosarchaea group</taxon>
        <taxon>Halobacteria</taxon>
        <taxon>Halobacteriales</taxon>
        <taxon>Haloferacaceae</taxon>
    </lineage>
</organism>
<evidence type="ECO:0000313" key="2">
    <source>
        <dbReference type="Proteomes" id="UP001597111"/>
    </source>
</evidence>
<reference evidence="1 2" key="1">
    <citation type="journal article" date="2019" name="Int. J. Syst. Evol. Microbiol.">
        <title>The Global Catalogue of Microorganisms (GCM) 10K type strain sequencing project: providing services to taxonomists for standard genome sequencing and annotation.</title>
        <authorList>
            <consortium name="The Broad Institute Genomics Platform"/>
            <consortium name="The Broad Institute Genome Sequencing Center for Infectious Disease"/>
            <person name="Wu L."/>
            <person name="Ma J."/>
        </authorList>
    </citation>
    <scope>NUCLEOTIDE SEQUENCE [LARGE SCALE GENOMIC DNA]</scope>
    <source>
        <strain evidence="1 2">CGMCC 1.12285</strain>
    </source>
</reference>
<protein>
    <submittedName>
        <fullName evidence="1">MoaD/ThiS family protein</fullName>
    </submittedName>
</protein>
<name>A0ABD6B7N5_9EURY</name>
<gene>
    <name evidence="1" type="ORF">ACFR9S_11550</name>
</gene>
<evidence type="ECO:0000313" key="1">
    <source>
        <dbReference type="EMBL" id="MFD1526919.1"/>
    </source>
</evidence>
<keyword evidence="2" id="KW-1185">Reference proteome</keyword>
<sequence>EHVNLLKNGESVDGDATVDAGDELALFPPVSGG</sequence>
<dbReference type="Gene3D" id="3.10.20.30">
    <property type="match status" value="1"/>
</dbReference>
<dbReference type="AlphaFoldDB" id="A0ABD6B7N5"/>
<accession>A0ABD6B7N5</accession>
<proteinExistence type="predicted"/>
<comment type="caution">
    <text evidence="1">The sequence shown here is derived from an EMBL/GenBank/DDBJ whole genome shotgun (WGS) entry which is preliminary data.</text>
</comment>
<dbReference type="EMBL" id="JBHUDH010000134">
    <property type="protein sequence ID" value="MFD1526919.1"/>
    <property type="molecule type" value="Genomic_DNA"/>
</dbReference>
<dbReference type="InterPro" id="IPR012675">
    <property type="entry name" value="Beta-grasp_dom_sf"/>
</dbReference>
<dbReference type="InterPro" id="IPR016155">
    <property type="entry name" value="Mopterin_synth/thiamin_S_b"/>
</dbReference>
<dbReference type="Pfam" id="PF02597">
    <property type="entry name" value="ThiS"/>
    <property type="match status" value="1"/>
</dbReference>
<feature type="non-terminal residue" evidence="1">
    <location>
        <position position="1"/>
    </location>
</feature>
<dbReference type="RefSeq" id="WP_379818740.1">
    <property type="nucleotide sequence ID" value="NZ_JBHUDH010000134.1"/>
</dbReference>
<dbReference type="SUPFAM" id="SSF54285">
    <property type="entry name" value="MoaD/ThiS"/>
    <property type="match status" value="1"/>
</dbReference>
<dbReference type="Proteomes" id="UP001597111">
    <property type="component" value="Unassembled WGS sequence"/>
</dbReference>
<dbReference type="InterPro" id="IPR003749">
    <property type="entry name" value="ThiS/MoaD-like"/>
</dbReference>